<proteinExistence type="predicted"/>
<evidence type="ECO:0000256" key="1">
    <source>
        <dbReference type="SAM" id="MobiDB-lite"/>
    </source>
</evidence>
<feature type="compositionally biased region" description="Basic residues" evidence="1">
    <location>
        <begin position="26"/>
        <end position="43"/>
    </location>
</feature>
<gene>
    <name evidence="3" type="ORF">KIW84_044816</name>
</gene>
<feature type="compositionally biased region" description="Basic and acidic residues" evidence="1">
    <location>
        <begin position="57"/>
        <end position="68"/>
    </location>
</feature>
<keyword evidence="4" id="KW-1185">Reference proteome</keyword>
<feature type="compositionally biased region" description="Acidic residues" evidence="1">
    <location>
        <begin position="1"/>
        <end position="11"/>
    </location>
</feature>
<dbReference type="AlphaFoldDB" id="A0A9D5AWE1"/>
<sequence length="335" mass="37178">MEEESTEGEDDPLVHLVKPSIDEKLRTKKGKSMAKMKAARVKKTAGVGPSKPWSKVEVGKRKERHNSDSEEDVKDDVPDISPAKRQAVQKSPGKAATVHLDNISFHLEDGAAKWKYVVQRRVAIERELGQEAVEVKEIIELIKNVGLMKTVVTLPQCYEGLVKEFIVNIPEDIHDKNNREFCKVFVRGKCVKFSPSVINKFLGRGTNGGVDLETTDNEVCRAITAGQVKEWPSRNHLLAGKLSVKYAILHKIGSANWIPTNHASTISINLGRIIHAVGTRVNYDFGKFIFERTIRHASTNAVKLPIVFPSLICGIILSQQPGILSTKGSLHPKEV</sequence>
<accession>A0A9D5AWE1</accession>
<protein>
    <recommendedName>
        <fullName evidence="2">Putative plant transposon protein domain-containing protein</fullName>
    </recommendedName>
</protein>
<organism evidence="3 4">
    <name type="scientific">Pisum sativum</name>
    <name type="common">Garden pea</name>
    <name type="synonym">Lathyrus oleraceus</name>
    <dbReference type="NCBI Taxonomy" id="3888"/>
    <lineage>
        <taxon>Eukaryota</taxon>
        <taxon>Viridiplantae</taxon>
        <taxon>Streptophyta</taxon>
        <taxon>Embryophyta</taxon>
        <taxon>Tracheophyta</taxon>
        <taxon>Spermatophyta</taxon>
        <taxon>Magnoliopsida</taxon>
        <taxon>eudicotyledons</taxon>
        <taxon>Gunneridae</taxon>
        <taxon>Pentapetalae</taxon>
        <taxon>rosids</taxon>
        <taxon>fabids</taxon>
        <taxon>Fabales</taxon>
        <taxon>Fabaceae</taxon>
        <taxon>Papilionoideae</taxon>
        <taxon>50 kb inversion clade</taxon>
        <taxon>NPAAA clade</taxon>
        <taxon>Hologalegina</taxon>
        <taxon>IRL clade</taxon>
        <taxon>Fabeae</taxon>
        <taxon>Lathyrus</taxon>
    </lineage>
</organism>
<reference evidence="3 4" key="1">
    <citation type="journal article" date="2022" name="Nat. Genet.">
        <title>Improved pea reference genome and pan-genome highlight genomic features and evolutionary characteristics.</title>
        <authorList>
            <person name="Yang T."/>
            <person name="Liu R."/>
            <person name="Luo Y."/>
            <person name="Hu S."/>
            <person name="Wang D."/>
            <person name="Wang C."/>
            <person name="Pandey M.K."/>
            <person name="Ge S."/>
            <person name="Xu Q."/>
            <person name="Li N."/>
            <person name="Li G."/>
            <person name="Huang Y."/>
            <person name="Saxena R.K."/>
            <person name="Ji Y."/>
            <person name="Li M."/>
            <person name="Yan X."/>
            <person name="He Y."/>
            <person name="Liu Y."/>
            <person name="Wang X."/>
            <person name="Xiang C."/>
            <person name="Varshney R.K."/>
            <person name="Ding H."/>
            <person name="Gao S."/>
            <person name="Zong X."/>
        </authorList>
    </citation>
    <scope>NUCLEOTIDE SEQUENCE [LARGE SCALE GENOMIC DNA]</scope>
    <source>
        <strain evidence="3 4">cv. Zhongwan 6</strain>
    </source>
</reference>
<feature type="region of interest" description="Disordered" evidence="1">
    <location>
        <begin position="1"/>
        <end position="93"/>
    </location>
</feature>
<evidence type="ECO:0000259" key="2">
    <source>
        <dbReference type="Pfam" id="PF20167"/>
    </source>
</evidence>
<dbReference type="Pfam" id="PF20167">
    <property type="entry name" value="Transposase_32"/>
    <property type="match status" value="1"/>
</dbReference>
<dbReference type="Gramene" id="Psat04G0481600-T1">
    <property type="protein sequence ID" value="KAI5421115.1"/>
    <property type="gene ID" value="KIW84_044816"/>
</dbReference>
<dbReference type="EMBL" id="JAMSHJ010000004">
    <property type="protein sequence ID" value="KAI5421115.1"/>
    <property type="molecule type" value="Genomic_DNA"/>
</dbReference>
<dbReference type="InterPro" id="IPR046796">
    <property type="entry name" value="Transposase_32_dom"/>
</dbReference>
<evidence type="ECO:0000313" key="4">
    <source>
        <dbReference type="Proteomes" id="UP001058974"/>
    </source>
</evidence>
<comment type="caution">
    <text evidence="3">The sequence shown here is derived from an EMBL/GenBank/DDBJ whole genome shotgun (WGS) entry which is preliminary data.</text>
</comment>
<feature type="domain" description="Putative plant transposon protein" evidence="2">
    <location>
        <begin position="152"/>
        <end position="312"/>
    </location>
</feature>
<evidence type="ECO:0000313" key="3">
    <source>
        <dbReference type="EMBL" id="KAI5421115.1"/>
    </source>
</evidence>
<name>A0A9D5AWE1_PEA</name>
<dbReference type="Proteomes" id="UP001058974">
    <property type="component" value="Chromosome 4"/>
</dbReference>